<feature type="transmembrane region" description="Helical" evidence="7">
    <location>
        <begin position="263"/>
        <end position="287"/>
    </location>
</feature>
<feature type="signal peptide" evidence="8">
    <location>
        <begin position="1"/>
        <end position="26"/>
    </location>
</feature>
<feature type="chain" id="PRO_5047158093" evidence="8">
    <location>
        <begin position="27"/>
        <end position="614"/>
    </location>
</feature>
<feature type="region of interest" description="Disordered" evidence="6">
    <location>
        <begin position="474"/>
        <end position="550"/>
    </location>
</feature>
<feature type="transmembrane region" description="Helical" evidence="7">
    <location>
        <begin position="406"/>
        <end position="424"/>
    </location>
</feature>
<organism evidence="11 12">
    <name type="scientific">Aplysia californica</name>
    <name type="common">California sea hare</name>
    <dbReference type="NCBI Taxonomy" id="6500"/>
    <lineage>
        <taxon>Eukaryota</taxon>
        <taxon>Metazoa</taxon>
        <taxon>Spiralia</taxon>
        <taxon>Lophotrochozoa</taxon>
        <taxon>Mollusca</taxon>
        <taxon>Gastropoda</taxon>
        <taxon>Heterobranchia</taxon>
        <taxon>Euthyneura</taxon>
        <taxon>Tectipleura</taxon>
        <taxon>Aplysiida</taxon>
        <taxon>Aplysioidea</taxon>
        <taxon>Aplysiidae</taxon>
        <taxon>Aplysia</taxon>
    </lineage>
</organism>
<evidence type="ECO:0000256" key="8">
    <source>
        <dbReference type="SAM" id="SignalP"/>
    </source>
</evidence>
<feature type="domain" description="GPR180/TMEM145 transmembrane" evidence="9">
    <location>
        <begin position="199"/>
        <end position="419"/>
    </location>
</feature>
<gene>
    <name evidence="12" type="primary">LOC101861619</name>
</gene>
<accession>A0ABM0K5V9</accession>
<evidence type="ECO:0000259" key="9">
    <source>
        <dbReference type="Pfam" id="PF10192"/>
    </source>
</evidence>
<evidence type="ECO:0000259" key="10">
    <source>
        <dbReference type="Pfam" id="PF21892"/>
    </source>
</evidence>
<evidence type="ECO:0000313" key="12">
    <source>
        <dbReference type="RefSeq" id="XP_005109449.2"/>
    </source>
</evidence>
<feature type="domain" description="GPR180-like N-terminal" evidence="10">
    <location>
        <begin position="33"/>
        <end position="160"/>
    </location>
</feature>
<reference evidence="12" key="1">
    <citation type="submission" date="2025-08" db="UniProtKB">
        <authorList>
            <consortium name="RefSeq"/>
        </authorList>
    </citation>
    <scope>IDENTIFICATION</scope>
</reference>
<sequence>MMFFSVQMFTCSVAILVFLCFTPTESKKVKEILKSDGKWEFLSRFCFLNQKSVNGDGKLQYSLTYPVDYGIQNLLFYYDTPGQWESVYKRDKTCEQKFDALNGRNYFPLDDSLATREVTCIKQNISGVSNYVCTGKLDFTSSRERWWYMVVSRCAPAVSSTNKYNLYLDYELHMTNGEDFLHQEYSADEFYIVVIDIVFFILYLILMGLSILCAAVLLKRQLFHTTYKMYLAAITFWLLHLFCMVVAWTSYGVSGWEMSPMEVLGRILQATSNIIFMLMLILIAKGFTIVRGRLKPKAYIKITIFITLYVVTTIVLFIWEAAFFDPGIVLYYFESPPGYGMVVITLIGWLWFTKALVFTLKHYQQKAGFYIAFYVLYTVWFWAGPITILLAMFAMAKWTREKTVNGVQQFIGFVGHVLFFILTVPSKVNSNFPYHVKTTQIGTMGGEDQEEADGGSYGVSVYWSGTGPNLDFFITSKGGTSSQTDDGTPLYGPLEARPGDGSSSRNDDSPPPPYPQALGLQIVPPVDGGSSSSSNHTYDNNGFEYPEELSQKRNRLPSLPHHLQERGSLGEGEITLPPLRGTGLPPIALSAPPAERQGMEALPKDHTSMFMVNK</sequence>
<comment type="subcellular location">
    <subcellularLocation>
        <location evidence="1">Membrane</location>
        <topology evidence="1">Multi-pass membrane protein</topology>
    </subcellularLocation>
</comment>
<dbReference type="Pfam" id="PF21892">
    <property type="entry name" value="TMEM145_N"/>
    <property type="match status" value="1"/>
</dbReference>
<proteinExistence type="predicted"/>
<keyword evidence="8" id="KW-0732">Signal</keyword>
<dbReference type="PANTHER" id="PTHR23252">
    <property type="entry name" value="INTIMAL THICKNESS RECEPTOR-RELATED"/>
    <property type="match status" value="1"/>
</dbReference>
<keyword evidence="11" id="KW-1185">Reference proteome</keyword>
<dbReference type="InterPro" id="IPR053880">
    <property type="entry name" value="GPR180-like_N"/>
</dbReference>
<evidence type="ECO:0000256" key="4">
    <source>
        <dbReference type="ARBA" id="ARBA00023136"/>
    </source>
</evidence>
<feature type="compositionally biased region" description="Low complexity" evidence="6">
    <location>
        <begin position="575"/>
        <end position="586"/>
    </location>
</feature>
<evidence type="ECO:0000256" key="6">
    <source>
        <dbReference type="SAM" id="MobiDB-lite"/>
    </source>
</evidence>
<feature type="compositionally biased region" description="Polar residues" evidence="6">
    <location>
        <begin position="477"/>
        <end position="486"/>
    </location>
</feature>
<evidence type="ECO:0000256" key="3">
    <source>
        <dbReference type="ARBA" id="ARBA00022989"/>
    </source>
</evidence>
<dbReference type="PANTHER" id="PTHR23252:SF24">
    <property type="entry name" value="TRANSMEMBRANE PROTEIN 145"/>
    <property type="match status" value="1"/>
</dbReference>
<name>A0ABM0K5V9_APLCA</name>
<keyword evidence="3 7" id="KW-1133">Transmembrane helix</keyword>
<keyword evidence="4 7" id="KW-0472">Membrane</keyword>
<evidence type="ECO:0000256" key="5">
    <source>
        <dbReference type="ARBA" id="ARBA00023180"/>
    </source>
</evidence>
<feature type="transmembrane region" description="Helical" evidence="7">
    <location>
        <begin position="369"/>
        <end position="394"/>
    </location>
</feature>
<dbReference type="Proteomes" id="UP000694888">
    <property type="component" value="Unplaced"/>
</dbReference>
<keyword evidence="2 7" id="KW-0812">Transmembrane</keyword>
<keyword evidence="5" id="KW-0325">Glycoprotein</keyword>
<dbReference type="Pfam" id="PF10192">
    <property type="entry name" value="GPR180-TMEM145_TM"/>
    <property type="match status" value="1"/>
</dbReference>
<feature type="transmembrane region" description="Helical" evidence="7">
    <location>
        <begin position="230"/>
        <end position="251"/>
    </location>
</feature>
<evidence type="ECO:0000256" key="7">
    <source>
        <dbReference type="SAM" id="Phobius"/>
    </source>
</evidence>
<protein>
    <submittedName>
        <fullName evidence="12">Transmembrane protein 145</fullName>
    </submittedName>
</protein>
<evidence type="ECO:0000313" key="11">
    <source>
        <dbReference type="Proteomes" id="UP000694888"/>
    </source>
</evidence>
<dbReference type="InterPro" id="IPR047831">
    <property type="entry name" value="GPR180/TMEM145"/>
</dbReference>
<dbReference type="InterPro" id="IPR019336">
    <property type="entry name" value="GPR180/TMEM145_TM"/>
</dbReference>
<dbReference type="GeneID" id="101861619"/>
<evidence type="ECO:0000256" key="2">
    <source>
        <dbReference type="ARBA" id="ARBA00022692"/>
    </source>
</evidence>
<dbReference type="RefSeq" id="XP_005109449.2">
    <property type="nucleotide sequence ID" value="XM_005109392.3"/>
</dbReference>
<evidence type="ECO:0000256" key="1">
    <source>
        <dbReference type="ARBA" id="ARBA00004141"/>
    </source>
</evidence>
<feature type="transmembrane region" description="Helical" evidence="7">
    <location>
        <begin position="190"/>
        <end position="218"/>
    </location>
</feature>
<feature type="region of interest" description="Disordered" evidence="6">
    <location>
        <begin position="562"/>
        <end position="614"/>
    </location>
</feature>
<feature type="transmembrane region" description="Helical" evidence="7">
    <location>
        <begin position="299"/>
        <end position="319"/>
    </location>
</feature>
<feature type="transmembrane region" description="Helical" evidence="7">
    <location>
        <begin position="339"/>
        <end position="357"/>
    </location>
</feature>